<accession>D8SA37</accession>
<dbReference type="PANTHER" id="PTHR31672:SF13">
    <property type="entry name" value="F-BOX PROTEIN CPR30-LIKE"/>
    <property type="match status" value="1"/>
</dbReference>
<dbReference type="Gene3D" id="1.20.1280.50">
    <property type="match status" value="1"/>
</dbReference>
<gene>
    <name evidence="2" type="ORF">SELMODRAFT_419953</name>
</gene>
<proteinExistence type="predicted"/>
<dbReference type="Gramene" id="EFJ18531">
    <property type="protein sequence ID" value="EFJ18531"/>
    <property type="gene ID" value="SELMODRAFT_419953"/>
</dbReference>
<dbReference type="InParanoid" id="D8SA37"/>
<dbReference type="CDD" id="cd09917">
    <property type="entry name" value="F-box_SF"/>
    <property type="match status" value="1"/>
</dbReference>
<dbReference type="GO" id="GO:0031146">
    <property type="term" value="P:SCF-dependent proteasomal ubiquitin-dependent protein catabolic process"/>
    <property type="evidence" value="ECO:0000318"/>
    <property type="project" value="GO_Central"/>
</dbReference>
<dbReference type="AlphaFoldDB" id="D8SA37"/>
<dbReference type="PROSITE" id="PS50181">
    <property type="entry name" value="FBOX"/>
    <property type="match status" value="1"/>
</dbReference>
<sequence>MTKTRRKRMDPSIWSQLPRDIQHQLITHLPIPTLCRFRSLSKDWHAAILQQQSRQQWYITFANSEGEFRISPNGISWKVLTHPLPEAPKVRRIFGSLSTCSAGLVLAFSLSKTFLVFNPMIQNRHELLPRLIGNVIFTAIQSVPCGSERISYIVVAVTTSGTAGNLRMHLYDSRVAAWISTTDFPVPDNGELFCRGNRNYNNKNMLLQGDHLYFFTVSPGNVTRLKLFNVWNPKATLRTVATWTSLPLGFDAAGYARTGFVEKDMSLISCGGKIVLGILEPRDDNRNLGSRRCCFKALIEHWSRNMHREENQHRMSCCHRIRRSPVKVIMGQGILGLTRSAAQGAPSTFCLRASPPARQRLNNQTLTYEIAVHVGTGSSPPAPIDAMTVQTARLTLPVKERSRTRSKTKSTSATYKGF</sequence>
<dbReference type="InterPro" id="IPR036047">
    <property type="entry name" value="F-box-like_dom_sf"/>
</dbReference>
<reference evidence="2 3" key="1">
    <citation type="journal article" date="2011" name="Science">
        <title>The Selaginella genome identifies genetic changes associated with the evolution of vascular plants.</title>
        <authorList>
            <person name="Banks J.A."/>
            <person name="Nishiyama T."/>
            <person name="Hasebe M."/>
            <person name="Bowman J.L."/>
            <person name="Gribskov M."/>
            <person name="dePamphilis C."/>
            <person name="Albert V.A."/>
            <person name="Aono N."/>
            <person name="Aoyama T."/>
            <person name="Ambrose B.A."/>
            <person name="Ashton N.W."/>
            <person name="Axtell M.J."/>
            <person name="Barker E."/>
            <person name="Barker M.S."/>
            <person name="Bennetzen J.L."/>
            <person name="Bonawitz N.D."/>
            <person name="Chapple C."/>
            <person name="Cheng C."/>
            <person name="Correa L.G."/>
            <person name="Dacre M."/>
            <person name="DeBarry J."/>
            <person name="Dreyer I."/>
            <person name="Elias M."/>
            <person name="Engstrom E.M."/>
            <person name="Estelle M."/>
            <person name="Feng L."/>
            <person name="Finet C."/>
            <person name="Floyd S.K."/>
            <person name="Frommer W.B."/>
            <person name="Fujita T."/>
            <person name="Gramzow L."/>
            <person name="Gutensohn M."/>
            <person name="Harholt J."/>
            <person name="Hattori M."/>
            <person name="Heyl A."/>
            <person name="Hirai T."/>
            <person name="Hiwatashi Y."/>
            <person name="Ishikawa M."/>
            <person name="Iwata M."/>
            <person name="Karol K.G."/>
            <person name="Koehler B."/>
            <person name="Kolukisaoglu U."/>
            <person name="Kubo M."/>
            <person name="Kurata T."/>
            <person name="Lalonde S."/>
            <person name="Li K."/>
            <person name="Li Y."/>
            <person name="Litt A."/>
            <person name="Lyons E."/>
            <person name="Manning G."/>
            <person name="Maruyama T."/>
            <person name="Michael T.P."/>
            <person name="Mikami K."/>
            <person name="Miyazaki S."/>
            <person name="Morinaga S."/>
            <person name="Murata T."/>
            <person name="Mueller-Roeber B."/>
            <person name="Nelson D.R."/>
            <person name="Obara M."/>
            <person name="Oguri Y."/>
            <person name="Olmstead R.G."/>
            <person name="Onodera N."/>
            <person name="Petersen B.L."/>
            <person name="Pils B."/>
            <person name="Prigge M."/>
            <person name="Rensing S.A."/>
            <person name="Riano-Pachon D.M."/>
            <person name="Roberts A.W."/>
            <person name="Sato Y."/>
            <person name="Scheller H.V."/>
            <person name="Schulz B."/>
            <person name="Schulz C."/>
            <person name="Shakirov E.V."/>
            <person name="Shibagaki N."/>
            <person name="Shinohara N."/>
            <person name="Shippen D.E."/>
            <person name="Soerensen I."/>
            <person name="Sotooka R."/>
            <person name="Sugimoto N."/>
            <person name="Sugita M."/>
            <person name="Sumikawa N."/>
            <person name="Tanurdzic M."/>
            <person name="Theissen G."/>
            <person name="Ulvskov P."/>
            <person name="Wakazuki S."/>
            <person name="Weng J.K."/>
            <person name="Willats W.W."/>
            <person name="Wipf D."/>
            <person name="Wolf P.G."/>
            <person name="Yang L."/>
            <person name="Zimmer A.D."/>
            <person name="Zhu Q."/>
            <person name="Mitros T."/>
            <person name="Hellsten U."/>
            <person name="Loque D."/>
            <person name="Otillar R."/>
            <person name="Salamov A."/>
            <person name="Schmutz J."/>
            <person name="Shapiro H."/>
            <person name="Lindquist E."/>
            <person name="Lucas S."/>
            <person name="Rokhsar D."/>
            <person name="Grigoriev I.V."/>
        </authorList>
    </citation>
    <scope>NUCLEOTIDE SEQUENCE [LARGE SCALE GENOMIC DNA]</scope>
</reference>
<name>D8SA37_SELML</name>
<protein>
    <recommendedName>
        <fullName evidence="1">F-box domain-containing protein</fullName>
    </recommendedName>
</protein>
<dbReference type="PANTHER" id="PTHR31672">
    <property type="entry name" value="BNACNNG10540D PROTEIN"/>
    <property type="match status" value="1"/>
</dbReference>
<feature type="domain" description="F-box" evidence="1">
    <location>
        <begin position="11"/>
        <end position="60"/>
    </location>
</feature>
<dbReference type="HOGENOM" id="CLU_033677_0_0_1"/>
<dbReference type="InterPro" id="IPR050796">
    <property type="entry name" value="SCF_F-box_component"/>
</dbReference>
<dbReference type="InterPro" id="IPR001810">
    <property type="entry name" value="F-box_dom"/>
</dbReference>
<dbReference type="Proteomes" id="UP000001514">
    <property type="component" value="Unassembled WGS sequence"/>
</dbReference>
<evidence type="ECO:0000259" key="1">
    <source>
        <dbReference type="PROSITE" id="PS50181"/>
    </source>
</evidence>
<dbReference type="KEGG" id="smo:SELMODRAFT_419953"/>
<evidence type="ECO:0000313" key="3">
    <source>
        <dbReference type="Proteomes" id="UP000001514"/>
    </source>
</evidence>
<dbReference type="SUPFAM" id="SSF81383">
    <property type="entry name" value="F-box domain"/>
    <property type="match status" value="1"/>
</dbReference>
<dbReference type="EMBL" id="GL377609">
    <property type="protein sequence ID" value="EFJ18531.1"/>
    <property type="molecule type" value="Genomic_DNA"/>
</dbReference>
<dbReference type="Pfam" id="PF00646">
    <property type="entry name" value="F-box"/>
    <property type="match status" value="1"/>
</dbReference>
<keyword evidence="3" id="KW-1185">Reference proteome</keyword>
<dbReference type="SMART" id="SM00256">
    <property type="entry name" value="FBOX"/>
    <property type="match status" value="1"/>
</dbReference>
<organism evidence="3">
    <name type="scientific">Selaginella moellendorffii</name>
    <name type="common">Spikemoss</name>
    <dbReference type="NCBI Taxonomy" id="88036"/>
    <lineage>
        <taxon>Eukaryota</taxon>
        <taxon>Viridiplantae</taxon>
        <taxon>Streptophyta</taxon>
        <taxon>Embryophyta</taxon>
        <taxon>Tracheophyta</taxon>
        <taxon>Lycopodiopsida</taxon>
        <taxon>Selaginellales</taxon>
        <taxon>Selaginellaceae</taxon>
        <taxon>Selaginella</taxon>
    </lineage>
</organism>
<evidence type="ECO:0000313" key="2">
    <source>
        <dbReference type="EMBL" id="EFJ18531.1"/>
    </source>
</evidence>
<dbReference type="GO" id="GO:0004842">
    <property type="term" value="F:ubiquitin-protein transferase activity"/>
    <property type="evidence" value="ECO:0000318"/>
    <property type="project" value="GO_Central"/>
</dbReference>